<protein>
    <submittedName>
        <fullName evidence="2">Uncharacterized protein</fullName>
    </submittedName>
</protein>
<evidence type="ECO:0000313" key="2">
    <source>
        <dbReference type="EMBL" id="KAK5907877.1"/>
    </source>
</evidence>
<reference evidence="2 3" key="1">
    <citation type="journal article" date="2023" name="Mol. Biol. Evol.">
        <title>Genomics of Secondarily Temperate Adaptation in the Only Non-Antarctic Icefish.</title>
        <authorList>
            <person name="Rivera-Colon A.G."/>
            <person name="Rayamajhi N."/>
            <person name="Minhas B.F."/>
            <person name="Madrigal G."/>
            <person name="Bilyk K.T."/>
            <person name="Yoon V."/>
            <person name="Hune M."/>
            <person name="Gregory S."/>
            <person name="Cheng C.H.C."/>
            <person name="Catchen J.M."/>
        </authorList>
    </citation>
    <scope>NUCLEOTIDE SEQUENCE [LARGE SCALE GENOMIC DNA]</scope>
    <source>
        <strain evidence="2">JC2023a</strain>
    </source>
</reference>
<sequence length="69" mass="7443">MDSLSTTSSQRGGRRGSNQTQISTDSSIRSEPPPSDPQLQKDSYSIVGSLSASRGGGLWAGGRQWVRRY</sequence>
<feature type="compositionally biased region" description="Polar residues" evidence="1">
    <location>
        <begin position="1"/>
        <end position="29"/>
    </location>
</feature>
<evidence type="ECO:0000313" key="3">
    <source>
        <dbReference type="Proteomes" id="UP001335648"/>
    </source>
</evidence>
<dbReference type="EMBL" id="JAULUE010002049">
    <property type="protein sequence ID" value="KAK5907877.1"/>
    <property type="molecule type" value="Genomic_DNA"/>
</dbReference>
<name>A0AAN8CQ36_9TELE</name>
<accession>A0AAN8CQ36</accession>
<comment type="caution">
    <text evidence="2">The sequence shown here is derived from an EMBL/GenBank/DDBJ whole genome shotgun (WGS) entry which is preliminary data.</text>
</comment>
<dbReference type="AlphaFoldDB" id="A0AAN8CQ36"/>
<organism evidence="2 3">
    <name type="scientific">Champsocephalus esox</name>
    <name type="common">pike icefish</name>
    <dbReference type="NCBI Taxonomy" id="159716"/>
    <lineage>
        <taxon>Eukaryota</taxon>
        <taxon>Metazoa</taxon>
        <taxon>Chordata</taxon>
        <taxon>Craniata</taxon>
        <taxon>Vertebrata</taxon>
        <taxon>Euteleostomi</taxon>
        <taxon>Actinopterygii</taxon>
        <taxon>Neopterygii</taxon>
        <taxon>Teleostei</taxon>
        <taxon>Neoteleostei</taxon>
        <taxon>Acanthomorphata</taxon>
        <taxon>Eupercaria</taxon>
        <taxon>Perciformes</taxon>
        <taxon>Notothenioidei</taxon>
        <taxon>Channichthyidae</taxon>
        <taxon>Champsocephalus</taxon>
    </lineage>
</organism>
<proteinExistence type="predicted"/>
<feature type="compositionally biased region" description="Polar residues" evidence="1">
    <location>
        <begin position="37"/>
        <end position="52"/>
    </location>
</feature>
<gene>
    <name evidence="2" type="ORF">CesoFtcFv8_005681</name>
</gene>
<feature type="region of interest" description="Disordered" evidence="1">
    <location>
        <begin position="1"/>
        <end position="69"/>
    </location>
</feature>
<dbReference type="Proteomes" id="UP001335648">
    <property type="component" value="Unassembled WGS sequence"/>
</dbReference>
<keyword evidence="3" id="KW-1185">Reference proteome</keyword>
<evidence type="ECO:0000256" key="1">
    <source>
        <dbReference type="SAM" id="MobiDB-lite"/>
    </source>
</evidence>